<gene>
    <name evidence="3" type="ORF">A3843_00335</name>
</gene>
<name>A0A1U7JCG0_9HYPH</name>
<dbReference type="EMBL" id="LVVZ01000045">
    <property type="protein sequence ID" value="OKL42388.1"/>
    <property type="molecule type" value="Genomic_DNA"/>
</dbReference>
<organism evidence="3 4">
    <name type="scientific">Pseudovibrio exalbescens</name>
    <dbReference type="NCBI Taxonomy" id="197461"/>
    <lineage>
        <taxon>Bacteria</taxon>
        <taxon>Pseudomonadati</taxon>
        <taxon>Pseudomonadota</taxon>
        <taxon>Alphaproteobacteria</taxon>
        <taxon>Hyphomicrobiales</taxon>
        <taxon>Stappiaceae</taxon>
        <taxon>Pseudovibrio</taxon>
    </lineage>
</organism>
<dbReference type="SUPFAM" id="SSF75011">
    <property type="entry name" value="3-carboxy-cis,cis-mucoante lactonizing enzyme"/>
    <property type="match status" value="1"/>
</dbReference>
<dbReference type="SUPFAM" id="SSF101898">
    <property type="entry name" value="NHL repeat"/>
    <property type="match status" value="1"/>
</dbReference>
<keyword evidence="1" id="KW-0732">Signal</keyword>
<evidence type="ECO:0000313" key="4">
    <source>
        <dbReference type="Proteomes" id="UP000185783"/>
    </source>
</evidence>
<keyword evidence="4" id="KW-1185">Reference proteome</keyword>
<sequence length="740" mass="78487">MRDFKRRLIGGISLAILAGTATGANAADGKFFERISTYPVFKTLPDGADPATETVAEIISATKDGKTLVFTDSPAEALVFLNIEDPSNPAPAGRTELGGEPTSVTVGANYAFAGVNTSESFTQPSGHLAFVDLNTKEIVAQCDASGQPDSIALSQDGKFVAIAIENERDEDLNDGVIPQLPAGHLTIFDLDADGMPTNCEAARTVEMTGLADVAPTDPEPEFVSINNDNLAVVTLQENNHLAIVDLASGEIVTHFSAGTSSADAIPTQKARLVDGTGSITDVPREPDAVAWIDADRFVTANEGDYEGGSRGFTIWNKDGEVLFDSDAQMEHLGMSHGHYPAKRAHKKGTEPEGVAVGTFGDDTLIFVNSERGNFVAVYKDTGGEPEFVQFLPTHIAPEGLLALAKNGLFVVANEKDEAEEGVRAHVGIYKFGADAAEYPQLISEADPKTGAPIGWGAISGMAGDPTDASKIYAVSDSFYDAARIFTLDVSEMPAKIVSYVDLAGGSADKYDLEGIAIRKDGGFWLASEGHPKKELQHYLLQVSSDGTIEQEITLPETLIEQAKRFSLEGVTEAEINGTPVVVVAVQREWNDDPKGMTKLGIYNPADKSWGFVHYPLDAPKSPAGGWVGLSEVTYLGDNKLAVVERDNKGGTDAAIKQVTVVSLDGVTPAAHGEELPVLEKKVVLDLLPQMSATNGWTPDKVEGLAITADGRVLISTDNDGVDDATGESLFFDMGNVSILN</sequence>
<dbReference type="InterPro" id="IPR052956">
    <property type="entry name" value="Mesenchyme-surface_protein"/>
</dbReference>
<feature type="signal peptide" evidence="1">
    <location>
        <begin position="1"/>
        <end position="26"/>
    </location>
</feature>
<dbReference type="InterPro" id="IPR027372">
    <property type="entry name" value="Phytase-like_dom"/>
</dbReference>
<reference evidence="3 4" key="1">
    <citation type="submission" date="2016-03" db="EMBL/GenBank/DDBJ databases">
        <title>Genome sequence of Nesiotobacter sp. nov., a moderately halophilic alphaproteobacterium isolated from the Yellow Sea, China.</title>
        <authorList>
            <person name="Zhang G."/>
            <person name="Zhang R."/>
        </authorList>
    </citation>
    <scope>NUCLEOTIDE SEQUENCE [LARGE SCALE GENOMIC DNA]</scope>
    <source>
        <strain evidence="3 4">WB1-6</strain>
    </source>
</reference>
<evidence type="ECO:0000313" key="3">
    <source>
        <dbReference type="EMBL" id="OKL42388.1"/>
    </source>
</evidence>
<dbReference type="PANTHER" id="PTHR46928:SF1">
    <property type="entry name" value="MESENCHYME-SPECIFIC CELL SURFACE GLYCOPROTEIN"/>
    <property type="match status" value="1"/>
</dbReference>
<evidence type="ECO:0000259" key="2">
    <source>
        <dbReference type="Pfam" id="PF13449"/>
    </source>
</evidence>
<dbReference type="Proteomes" id="UP000185783">
    <property type="component" value="Unassembled WGS sequence"/>
</dbReference>
<comment type="caution">
    <text evidence="3">The sequence shown here is derived from an EMBL/GenBank/DDBJ whole genome shotgun (WGS) entry which is preliminary data.</text>
</comment>
<dbReference type="InterPro" id="IPR015943">
    <property type="entry name" value="WD40/YVTN_repeat-like_dom_sf"/>
</dbReference>
<evidence type="ECO:0000256" key="1">
    <source>
        <dbReference type="SAM" id="SignalP"/>
    </source>
</evidence>
<dbReference type="RefSeq" id="WP_028482172.1">
    <property type="nucleotide sequence ID" value="NZ_LVVZ01000045.1"/>
</dbReference>
<feature type="chain" id="PRO_5010528099" evidence="1">
    <location>
        <begin position="27"/>
        <end position="740"/>
    </location>
</feature>
<dbReference type="Gene3D" id="2.130.10.10">
    <property type="entry name" value="YVTN repeat-like/Quinoprotein amine dehydrogenase"/>
    <property type="match status" value="1"/>
</dbReference>
<feature type="domain" description="Phytase-like" evidence="2">
    <location>
        <begin position="454"/>
        <end position="719"/>
    </location>
</feature>
<dbReference type="PANTHER" id="PTHR46928">
    <property type="entry name" value="MESENCHYME-SPECIFIC CELL SURFACE GLYCOPROTEIN"/>
    <property type="match status" value="1"/>
</dbReference>
<dbReference type="STRING" id="197461.A3843_00335"/>
<proteinExistence type="predicted"/>
<dbReference type="Pfam" id="PF13449">
    <property type="entry name" value="Phytase-like"/>
    <property type="match status" value="1"/>
</dbReference>
<protein>
    <submittedName>
        <fullName evidence="3">Alkaline phosphatase</fullName>
    </submittedName>
</protein>
<dbReference type="AlphaFoldDB" id="A0A1U7JCG0"/>
<accession>A0A1U7JCG0</accession>